<reference evidence="1 2" key="1">
    <citation type="submission" date="2024-09" db="EMBL/GenBank/DDBJ databases">
        <authorList>
            <person name="Sun Q."/>
            <person name="Mori K."/>
        </authorList>
    </citation>
    <scope>NUCLEOTIDE SEQUENCE [LARGE SCALE GENOMIC DNA]</scope>
    <source>
        <strain evidence="1 2">CCM 7609</strain>
    </source>
</reference>
<accession>A0ABV5G4Y8</accession>
<evidence type="ECO:0000313" key="1">
    <source>
        <dbReference type="EMBL" id="MFB9073959.1"/>
    </source>
</evidence>
<keyword evidence="2" id="KW-1185">Reference proteome</keyword>
<gene>
    <name evidence="1" type="ORF">ACFFX0_23295</name>
</gene>
<comment type="caution">
    <text evidence="1">The sequence shown here is derived from an EMBL/GenBank/DDBJ whole genome shotgun (WGS) entry which is preliminary data.</text>
</comment>
<protein>
    <submittedName>
        <fullName evidence="1">Uncharacterized protein</fullName>
    </submittedName>
</protein>
<evidence type="ECO:0000313" key="2">
    <source>
        <dbReference type="Proteomes" id="UP001589575"/>
    </source>
</evidence>
<dbReference type="EMBL" id="JBHMFI010000001">
    <property type="protein sequence ID" value="MFB9073959.1"/>
    <property type="molecule type" value="Genomic_DNA"/>
</dbReference>
<dbReference type="Proteomes" id="UP001589575">
    <property type="component" value="Unassembled WGS sequence"/>
</dbReference>
<organism evidence="1 2">
    <name type="scientific">Citricoccus parietis</name>
    <dbReference type="NCBI Taxonomy" id="592307"/>
    <lineage>
        <taxon>Bacteria</taxon>
        <taxon>Bacillati</taxon>
        <taxon>Actinomycetota</taxon>
        <taxon>Actinomycetes</taxon>
        <taxon>Micrococcales</taxon>
        <taxon>Micrococcaceae</taxon>
        <taxon>Citricoccus</taxon>
    </lineage>
</organism>
<proteinExistence type="predicted"/>
<sequence>MPCHLCVTPLYGALLNRVASDLPRPQPRVGVRTMRMLIEQGLHLSDQTFVQ</sequence>
<name>A0ABV5G4Y8_9MICC</name>